<evidence type="ECO:0000259" key="10">
    <source>
        <dbReference type="PROSITE" id="PS50102"/>
    </source>
</evidence>
<feature type="compositionally biased region" description="Acidic residues" evidence="9">
    <location>
        <begin position="1084"/>
        <end position="1095"/>
    </location>
</feature>
<gene>
    <name evidence="12" type="ORF">UY3_01868</name>
</gene>
<dbReference type="STRING" id="8469.M7CIU4"/>
<dbReference type="GO" id="GO:0003723">
    <property type="term" value="F:RNA binding"/>
    <property type="evidence" value="ECO:0007669"/>
    <property type="project" value="UniProtKB-UniRule"/>
</dbReference>
<dbReference type="InterPro" id="IPR000571">
    <property type="entry name" value="Znf_CCCH"/>
</dbReference>
<name>M7CIU4_CHEMY</name>
<dbReference type="InterPro" id="IPR000504">
    <property type="entry name" value="RRM_dom"/>
</dbReference>
<evidence type="ECO:0000256" key="9">
    <source>
        <dbReference type="SAM" id="MobiDB-lite"/>
    </source>
</evidence>
<proteinExistence type="predicted"/>
<keyword evidence="5 8" id="KW-0175">Coiled coil</keyword>
<evidence type="ECO:0000256" key="5">
    <source>
        <dbReference type="ARBA" id="ARBA00023054"/>
    </source>
</evidence>
<dbReference type="PANTHER" id="PTHR14398:SF1">
    <property type="entry name" value="RNA-BINDING PROTEIN 27"/>
    <property type="match status" value="1"/>
</dbReference>
<keyword evidence="2 7" id="KW-0863">Zinc-finger</keyword>
<dbReference type="eggNOG" id="KOG2135">
    <property type="taxonomic scope" value="Eukaryota"/>
</dbReference>
<dbReference type="Pfam" id="PF00642">
    <property type="entry name" value="zf-CCCH"/>
    <property type="match status" value="1"/>
</dbReference>
<dbReference type="FunFam" id="3.30.70.330:FF:000330">
    <property type="entry name" value="RNA-binding motif protein 26"/>
    <property type="match status" value="1"/>
</dbReference>
<evidence type="ECO:0000256" key="6">
    <source>
        <dbReference type="PROSITE-ProRule" id="PRU00176"/>
    </source>
</evidence>
<dbReference type="InterPro" id="IPR035979">
    <property type="entry name" value="RBD_domain_sf"/>
</dbReference>
<dbReference type="PANTHER" id="PTHR14398">
    <property type="entry name" value="RNA RECOGNITION RRM/RNP DOMAIN"/>
    <property type="match status" value="1"/>
</dbReference>
<dbReference type="InterPro" id="IPR045137">
    <property type="entry name" value="RBM26/27"/>
</dbReference>
<feature type="compositionally biased region" description="Polar residues" evidence="9">
    <location>
        <begin position="362"/>
        <end position="375"/>
    </location>
</feature>
<dbReference type="Pfam" id="PF00076">
    <property type="entry name" value="RRM_1"/>
    <property type="match status" value="1"/>
</dbReference>
<dbReference type="PROSITE" id="PS50102">
    <property type="entry name" value="RRM"/>
    <property type="match status" value="2"/>
</dbReference>
<dbReference type="Proteomes" id="UP000031443">
    <property type="component" value="Unassembled WGS sequence"/>
</dbReference>
<feature type="region of interest" description="Disordered" evidence="9">
    <location>
        <begin position="1033"/>
        <end position="1101"/>
    </location>
</feature>
<dbReference type="Gene3D" id="3.30.70.330">
    <property type="match status" value="2"/>
</dbReference>
<evidence type="ECO:0000256" key="8">
    <source>
        <dbReference type="SAM" id="Coils"/>
    </source>
</evidence>
<evidence type="ECO:0000313" key="12">
    <source>
        <dbReference type="EMBL" id="EMP40902.1"/>
    </source>
</evidence>
<dbReference type="SUPFAM" id="SSF54928">
    <property type="entry name" value="RNA-binding domain, RBD"/>
    <property type="match status" value="2"/>
</dbReference>
<dbReference type="FunFam" id="3.30.70.330:FF:000124">
    <property type="entry name" value="RNA-binding protein 26 isoform X3"/>
    <property type="match status" value="1"/>
</dbReference>
<sequence>MLAHTFPCDADPSALANYVVALVKKDKPEKELKAFCADQLDVFLQKETSGFVDKLFESLYTKNYLPSLEPAKLEPKPAGQEKEEVKEEIFQESFEEERDGRKKKYPSPQRNRLDSNEQRTREKKRDDGKWRDYDRYYDRNDLYRDKYDWRRGRSKSRSKSRGLSRSRSRSGGRSKDRDLNRNIAEHKERAKFKSERNDMESSYNTVSLSSSNSTEQYSSAQSIPSAVTVIAPAHHPENTTESWSNYYNNHSVPNSFGRNPPPKRRCRDYDERGFCVLGDLCQFDHGNDPLVVDEVSLPSMIPFPPPPPGLPPPPPPPPPPGMLMPPMPGPAHNMRMPGPQIHPRPPPPVVLPVSRPPLTQSSLMNNRDQPRTSAVPNLAPVGARLPPPLPQNLLYTVSEHTYEPDGYNPEAPSITSAGRSQYRQFFTRTQTQRPNLIGLTSGEMDTNPRAANIIIQTETPISIANNSSNVTRVVLEPDNRKRPPSSMEGPSVKKPWMGKQANNQNKPGFLKKNQYTNTKLEVRKIPPELNNITQLNEHFSKFGTIVNIQVAFKNDPEAALIQYLTNDEARKAISSTEAVLNNRFIRVLWHRENEQQPPLLQQHLHHHQQQPPQSLHHQPHLQQQTLTAQPPAATVHSNVSKVITKPLASGAYVLNKVSVKRRLGAAGGNQTDAAHLLNQSSATAEDSQTFSTSTSHTKMVYNSPNLKTSVKPGTGSKSHDVQEALKKKQEAMKLQQDMRKKKQEMLEKQIECQKMLISKLEKNKATKPEERAEIMKTLKELTGKISQLKDELKTSSVASTPSKLKSKTEAQKELLDAELDFHKRLSSGEDTTELRKKLSQLQVEAARLGILPVGRGKVISAQGRGRGRGRGGRGRGTLNHMVVDHRPKALTVGGFVEEEKDELLQHFSAQKELLDAELDFHKRLSSGEDTTELRKKLSQLQVEAARLGILPVGRGKVISAQGRGRGRGRGGRGRGTLNHMVVDHRPKALTVGGFVEEEKDELLQHFSKFGDIEDLQEEDSPLSVVLTFKSRSEAENAANQGSRFKDRRLQISWHKPKVPSVSTEIEEEESKEEETETSDLFLHEDDDDDDEDEDESRSWRR</sequence>
<feature type="compositionally biased region" description="Basic and acidic residues" evidence="9">
    <location>
        <begin position="71"/>
        <end position="89"/>
    </location>
</feature>
<evidence type="ECO:0000256" key="2">
    <source>
        <dbReference type="ARBA" id="ARBA00022771"/>
    </source>
</evidence>
<feature type="region of interest" description="Disordered" evidence="9">
    <location>
        <begin position="69"/>
        <end position="127"/>
    </location>
</feature>
<dbReference type="InterPro" id="IPR012677">
    <property type="entry name" value="Nucleotide-bd_a/b_plait_sf"/>
</dbReference>
<evidence type="ECO:0000256" key="7">
    <source>
        <dbReference type="PROSITE-ProRule" id="PRU00723"/>
    </source>
</evidence>
<feature type="domain" description="RRM" evidence="10">
    <location>
        <begin position="518"/>
        <end position="592"/>
    </location>
</feature>
<keyword evidence="3 7" id="KW-0862">Zinc</keyword>
<feature type="compositionally biased region" description="Basic residues" evidence="9">
    <location>
        <begin position="152"/>
        <end position="172"/>
    </location>
</feature>
<dbReference type="GO" id="GO:0008270">
    <property type="term" value="F:zinc ion binding"/>
    <property type="evidence" value="ECO:0007669"/>
    <property type="project" value="UniProtKB-KW"/>
</dbReference>
<feature type="region of interest" description="Disordered" evidence="9">
    <location>
        <begin position="151"/>
        <end position="219"/>
    </location>
</feature>
<feature type="domain" description="RRM" evidence="10">
    <location>
        <begin position="987"/>
        <end position="1056"/>
    </location>
</feature>
<dbReference type="PROSITE" id="PS50103">
    <property type="entry name" value="ZF_C3H1"/>
    <property type="match status" value="1"/>
</dbReference>
<keyword evidence="4 6" id="KW-0694">RNA-binding</keyword>
<feature type="region of interest" description="Disordered" evidence="9">
    <location>
        <begin position="362"/>
        <end position="383"/>
    </location>
</feature>
<feature type="region of interest" description="Disordered" evidence="9">
    <location>
        <begin position="477"/>
        <end position="511"/>
    </location>
</feature>
<evidence type="ECO:0000313" key="13">
    <source>
        <dbReference type="Proteomes" id="UP000031443"/>
    </source>
</evidence>
<feature type="region of interest" description="Disordered" evidence="9">
    <location>
        <begin position="304"/>
        <end position="325"/>
    </location>
</feature>
<keyword evidence="1 7" id="KW-0479">Metal-binding</keyword>
<feature type="domain" description="C3H1-type" evidence="11">
    <location>
        <begin position="260"/>
        <end position="288"/>
    </location>
</feature>
<feature type="region of interest" description="Disordered" evidence="9">
    <location>
        <begin position="602"/>
        <end position="633"/>
    </location>
</feature>
<dbReference type="GO" id="GO:0005634">
    <property type="term" value="C:nucleus"/>
    <property type="evidence" value="ECO:0007669"/>
    <property type="project" value="TreeGrafter"/>
</dbReference>
<feature type="coiled-coil region" evidence="8">
    <location>
        <begin position="721"/>
        <end position="798"/>
    </location>
</feature>
<protein>
    <submittedName>
        <fullName evidence="12">RNA-binding protein 27</fullName>
    </submittedName>
</protein>
<feature type="compositionally biased region" description="Polar residues" evidence="9">
    <location>
        <begin position="679"/>
        <end position="708"/>
    </location>
</feature>
<keyword evidence="13" id="KW-1185">Reference proteome</keyword>
<feature type="compositionally biased region" description="Acidic residues" evidence="9">
    <location>
        <begin position="1064"/>
        <end position="1077"/>
    </location>
</feature>
<feature type="region of interest" description="Disordered" evidence="9">
    <location>
        <begin position="860"/>
        <end position="879"/>
    </location>
</feature>
<organism evidence="12 13">
    <name type="scientific">Chelonia mydas</name>
    <name type="common">Green sea-turtle</name>
    <name type="synonym">Chelonia agassizi</name>
    <dbReference type="NCBI Taxonomy" id="8469"/>
    <lineage>
        <taxon>Eukaryota</taxon>
        <taxon>Metazoa</taxon>
        <taxon>Chordata</taxon>
        <taxon>Craniata</taxon>
        <taxon>Vertebrata</taxon>
        <taxon>Euteleostomi</taxon>
        <taxon>Archelosauria</taxon>
        <taxon>Testudinata</taxon>
        <taxon>Testudines</taxon>
        <taxon>Cryptodira</taxon>
        <taxon>Durocryptodira</taxon>
        <taxon>Americhelydia</taxon>
        <taxon>Chelonioidea</taxon>
        <taxon>Cheloniidae</taxon>
        <taxon>Chelonia</taxon>
    </lineage>
</organism>
<feature type="compositionally biased region" description="Basic and acidic residues" evidence="9">
    <location>
        <begin position="111"/>
        <end position="127"/>
    </location>
</feature>
<feature type="compositionally biased region" description="Low complexity" evidence="9">
    <location>
        <begin position="609"/>
        <end position="633"/>
    </location>
</feature>
<dbReference type="SMART" id="SM00360">
    <property type="entry name" value="RRM"/>
    <property type="match status" value="2"/>
</dbReference>
<dbReference type="EMBL" id="KB501957">
    <property type="protein sequence ID" value="EMP40902.1"/>
    <property type="molecule type" value="Genomic_DNA"/>
</dbReference>
<evidence type="ECO:0000256" key="3">
    <source>
        <dbReference type="ARBA" id="ARBA00022833"/>
    </source>
</evidence>
<feature type="compositionally biased region" description="Low complexity" evidence="9">
    <location>
        <begin position="201"/>
        <end position="214"/>
    </location>
</feature>
<evidence type="ECO:0000256" key="1">
    <source>
        <dbReference type="ARBA" id="ARBA00022723"/>
    </source>
</evidence>
<accession>M7CIU4</accession>
<evidence type="ECO:0000259" key="11">
    <source>
        <dbReference type="PROSITE" id="PS50103"/>
    </source>
</evidence>
<dbReference type="AlphaFoldDB" id="M7CIU4"/>
<evidence type="ECO:0000256" key="4">
    <source>
        <dbReference type="ARBA" id="ARBA00022884"/>
    </source>
</evidence>
<reference evidence="13" key="1">
    <citation type="journal article" date="2013" name="Nat. Genet.">
        <title>The draft genomes of soft-shell turtle and green sea turtle yield insights into the development and evolution of the turtle-specific body plan.</title>
        <authorList>
            <person name="Wang Z."/>
            <person name="Pascual-Anaya J."/>
            <person name="Zadissa A."/>
            <person name="Li W."/>
            <person name="Niimura Y."/>
            <person name="Huang Z."/>
            <person name="Li C."/>
            <person name="White S."/>
            <person name="Xiong Z."/>
            <person name="Fang D."/>
            <person name="Wang B."/>
            <person name="Ming Y."/>
            <person name="Chen Y."/>
            <person name="Zheng Y."/>
            <person name="Kuraku S."/>
            <person name="Pignatelli M."/>
            <person name="Herrero J."/>
            <person name="Beal K."/>
            <person name="Nozawa M."/>
            <person name="Li Q."/>
            <person name="Wang J."/>
            <person name="Zhang H."/>
            <person name="Yu L."/>
            <person name="Shigenobu S."/>
            <person name="Wang J."/>
            <person name="Liu J."/>
            <person name="Flicek P."/>
            <person name="Searle S."/>
            <person name="Wang J."/>
            <person name="Kuratani S."/>
            <person name="Yin Y."/>
            <person name="Aken B."/>
            <person name="Zhang G."/>
            <person name="Irie N."/>
        </authorList>
    </citation>
    <scope>NUCLEOTIDE SEQUENCE [LARGE SCALE GENOMIC DNA]</scope>
</reference>
<feature type="compositionally biased region" description="Basic and acidic residues" evidence="9">
    <location>
        <begin position="173"/>
        <end position="199"/>
    </location>
</feature>
<feature type="zinc finger region" description="C3H1-type" evidence="7">
    <location>
        <begin position="260"/>
        <end position="288"/>
    </location>
</feature>
<feature type="region of interest" description="Disordered" evidence="9">
    <location>
        <begin position="679"/>
        <end position="721"/>
    </location>
</feature>